<dbReference type="KEGG" id="sdyn:Mal52_19640"/>
<dbReference type="EC" id="3.1.1.17" evidence="3"/>
<dbReference type="PANTHER" id="PTHR47572">
    <property type="entry name" value="LIPOPROTEIN-RELATED"/>
    <property type="match status" value="1"/>
</dbReference>
<dbReference type="InterPro" id="IPR051262">
    <property type="entry name" value="SMP-30/CGR1_Lactonase"/>
</dbReference>
<dbReference type="SUPFAM" id="SSF63829">
    <property type="entry name" value="Calcium-dependent phosphotriesterase"/>
    <property type="match status" value="1"/>
</dbReference>
<dbReference type="PANTHER" id="PTHR47572:SF4">
    <property type="entry name" value="LACTONASE DRP35"/>
    <property type="match status" value="1"/>
</dbReference>
<dbReference type="Proteomes" id="UP000319383">
    <property type="component" value="Chromosome"/>
</dbReference>
<reference evidence="3 4" key="1">
    <citation type="submission" date="2019-02" db="EMBL/GenBank/DDBJ databases">
        <title>Deep-cultivation of Planctomycetes and their phenomic and genomic characterization uncovers novel biology.</title>
        <authorList>
            <person name="Wiegand S."/>
            <person name="Jogler M."/>
            <person name="Boedeker C."/>
            <person name="Pinto D."/>
            <person name="Vollmers J."/>
            <person name="Rivas-Marin E."/>
            <person name="Kohn T."/>
            <person name="Peeters S.H."/>
            <person name="Heuer A."/>
            <person name="Rast P."/>
            <person name="Oberbeckmann S."/>
            <person name="Bunk B."/>
            <person name="Jeske O."/>
            <person name="Meyerdierks A."/>
            <person name="Storesund J.E."/>
            <person name="Kallscheuer N."/>
            <person name="Luecker S."/>
            <person name="Lage O.M."/>
            <person name="Pohl T."/>
            <person name="Merkel B.J."/>
            <person name="Hornburger P."/>
            <person name="Mueller R.-W."/>
            <person name="Bruemmer F."/>
            <person name="Labrenz M."/>
            <person name="Spormann A.M."/>
            <person name="Op den Camp H."/>
            <person name="Overmann J."/>
            <person name="Amann R."/>
            <person name="Jetten M.S.M."/>
            <person name="Mascher T."/>
            <person name="Medema M.H."/>
            <person name="Devos D.P."/>
            <person name="Kaster A.-K."/>
            <person name="Ovreas L."/>
            <person name="Rohde M."/>
            <person name="Galperin M.Y."/>
            <person name="Jogler C."/>
        </authorList>
    </citation>
    <scope>NUCLEOTIDE SEQUENCE [LARGE SCALE GENOMIC DNA]</scope>
    <source>
        <strain evidence="3 4">Mal52</strain>
    </source>
</reference>
<gene>
    <name evidence="3" type="primary">gnl_1</name>
    <name evidence="3" type="ORF">Mal52_19640</name>
</gene>
<name>A0A517ZLY5_9PLAN</name>
<proteinExistence type="predicted"/>
<accession>A0A517ZLY5</accession>
<dbReference type="InterPro" id="IPR013658">
    <property type="entry name" value="SGL"/>
</dbReference>
<evidence type="ECO:0000313" key="4">
    <source>
        <dbReference type="Proteomes" id="UP000319383"/>
    </source>
</evidence>
<evidence type="ECO:0000313" key="3">
    <source>
        <dbReference type="EMBL" id="QDU43488.1"/>
    </source>
</evidence>
<evidence type="ECO:0000259" key="2">
    <source>
        <dbReference type="Pfam" id="PF08450"/>
    </source>
</evidence>
<dbReference type="AlphaFoldDB" id="A0A517ZLY5"/>
<evidence type="ECO:0000256" key="1">
    <source>
        <dbReference type="ARBA" id="ARBA00022801"/>
    </source>
</evidence>
<dbReference type="EMBL" id="CP036276">
    <property type="protein sequence ID" value="QDU43488.1"/>
    <property type="molecule type" value="Genomic_DNA"/>
</dbReference>
<protein>
    <submittedName>
        <fullName evidence="3">Gluconolactonase</fullName>
        <ecNumber evidence="3">3.1.1.17</ecNumber>
    </submittedName>
</protein>
<keyword evidence="1 3" id="KW-0378">Hydrolase</keyword>
<keyword evidence="4" id="KW-1185">Reference proteome</keyword>
<dbReference type="GO" id="GO:0004341">
    <property type="term" value="F:gluconolactonase activity"/>
    <property type="evidence" value="ECO:0007669"/>
    <property type="project" value="UniProtKB-EC"/>
</dbReference>
<organism evidence="3 4">
    <name type="scientific">Symmachiella dynata</name>
    <dbReference type="NCBI Taxonomy" id="2527995"/>
    <lineage>
        <taxon>Bacteria</taxon>
        <taxon>Pseudomonadati</taxon>
        <taxon>Planctomycetota</taxon>
        <taxon>Planctomycetia</taxon>
        <taxon>Planctomycetales</taxon>
        <taxon>Planctomycetaceae</taxon>
        <taxon>Symmachiella</taxon>
    </lineage>
</organism>
<dbReference type="Pfam" id="PF08450">
    <property type="entry name" value="SGL"/>
    <property type="match status" value="1"/>
</dbReference>
<dbReference type="Gene3D" id="2.120.10.30">
    <property type="entry name" value="TolB, C-terminal domain"/>
    <property type="match status" value="1"/>
</dbReference>
<dbReference type="InterPro" id="IPR011042">
    <property type="entry name" value="6-blade_b-propeller_TolB-like"/>
</dbReference>
<feature type="domain" description="SMP-30/Gluconolactonase/LRE-like region" evidence="2">
    <location>
        <begin position="24"/>
        <end position="292"/>
    </location>
</feature>
<sequence length="312" mass="33950">MGLPTDFLETATPVSAAANVAFLEGPTATADGRVFFSDIANNRIMVLDTATGDCQPWRIASGCANGLLFNADGRLLACEGDNWQPHTGNRRISRTDIQTGQYEVLTDRFEGARYNAPNDIAARSNGQIFFTDPCYGDRTQMEMEHESIYRIDPDGAVTRLITQPDIQRPNGIALSPDESTLYIVDSCPVVDGNRKIWAFTLSDSGEVSDQRCVIDFAPGRGVDGMAVDTQGNLYLAAGIARPRGPHETDDVPPGIWIVTPAGEIQGRIPIPEDVLTNVTFGGDDLRTLFVTAGKTLFQTRTMIPGFVVHRKL</sequence>